<evidence type="ECO:0000313" key="2">
    <source>
        <dbReference type="EnsemblMetazoa" id="GAUT036599-PA"/>
    </source>
</evidence>
<dbReference type="EnsemblMetazoa" id="GAUT036599-RA">
    <property type="protein sequence ID" value="GAUT036599-PA"/>
    <property type="gene ID" value="GAUT036599"/>
</dbReference>
<evidence type="ECO:0000256" key="1">
    <source>
        <dbReference type="SAM" id="MobiDB-lite"/>
    </source>
</evidence>
<organism evidence="2 3">
    <name type="scientific">Glossina austeni</name>
    <name type="common">Savannah tsetse fly</name>
    <dbReference type="NCBI Taxonomy" id="7395"/>
    <lineage>
        <taxon>Eukaryota</taxon>
        <taxon>Metazoa</taxon>
        <taxon>Ecdysozoa</taxon>
        <taxon>Arthropoda</taxon>
        <taxon>Hexapoda</taxon>
        <taxon>Insecta</taxon>
        <taxon>Pterygota</taxon>
        <taxon>Neoptera</taxon>
        <taxon>Endopterygota</taxon>
        <taxon>Diptera</taxon>
        <taxon>Brachycera</taxon>
        <taxon>Muscomorpha</taxon>
        <taxon>Hippoboscoidea</taxon>
        <taxon>Glossinidae</taxon>
        <taxon>Glossina</taxon>
    </lineage>
</organism>
<protein>
    <submittedName>
        <fullName evidence="2">Uncharacterized protein</fullName>
    </submittedName>
</protein>
<keyword evidence="3" id="KW-1185">Reference proteome</keyword>
<name>A0A1A9VGN3_GLOAU</name>
<feature type="compositionally biased region" description="Pro residues" evidence="1">
    <location>
        <begin position="1"/>
        <end position="10"/>
    </location>
</feature>
<reference evidence="2" key="1">
    <citation type="submission" date="2020-05" db="UniProtKB">
        <authorList>
            <consortium name="EnsemblMetazoa"/>
        </authorList>
    </citation>
    <scope>IDENTIFICATION</scope>
    <source>
        <strain evidence="2">TTRI</strain>
    </source>
</reference>
<dbReference type="AlphaFoldDB" id="A0A1A9VGN3"/>
<dbReference type="Proteomes" id="UP000078200">
    <property type="component" value="Unassembled WGS sequence"/>
</dbReference>
<proteinExistence type="predicted"/>
<evidence type="ECO:0000313" key="3">
    <source>
        <dbReference type="Proteomes" id="UP000078200"/>
    </source>
</evidence>
<sequence length="316" mass="34856">MTDRSVPPPNILIKTGAPSSTIDESFSNAYKADNSKEREEELSLPSMALSNNGCLKFVMIGNPQDKRNLTLEDFQRVVRSLFDVNHFEFRNKKLDVTIPNDCLLRYIAQCHDVSNLVIEIVKFAKPYESVKEGIDNNSTIPRENNDNKHDGSFAKLSNTCHTEDPQVKVKSLTKLLHSSKFLRKIDIGDHEKSSEALPATGICNGLLKPKNTVGIFSIPGVTPPKGVFSSRKRNPVNKKKGNPLKRLVIAAAIINISKFSSMVARCCQSLERLLIFAAISCMGDAIVMGVSEDDPYGFGSSTTSTTKFFTSLHCAT</sequence>
<accession>A0A1A9VGN3</accession>
<feature type="region of interest" description="Disordered" evidence="1">
    <location>
        <begin position="1"/>
        <end position="20"/>
    </location>
</feature>
<dbReference type="VEuPathDB" id="VectorBase:GAUT036599"/>